<evidence type="ECO:0000256" key="2">
    <source>
        <dbReference type="ARBA" id="ARBA00022723"/>
    </source>
</evidence>
<dbReference type="AlphaFoldDB" id="A0A3B0W9B7"/>
<organism evidence="3">
    <name type="scientific">hydrothermal vent metagenome</name>
    <dbReference type="NCBI Taxonomy" id="652676"/>
    <lineage>
        <taxon>unclassified sequences</taxon>
        <taxon>metagenomes</taxon>
        <taxon>ecological metagenomes</taxon>
    </lineage>
</organism>
<comment type="similarity">
    <text evidence="1">Belongs to the GTP cyclohydrolase I type 2/NIF3 family.</text>
</comment>
<dbReference type="PANTHER" id="PTHR13799">
    <property type="entry name" value="NGG1 INTERACTING FACTOR 3"/>
    <property type="match status" value="1"/>
</dbReference>
<name>A0A3B0W9B7_9ZZZZ</name>
<dbReference type="NCBIfam" id="TIGR00486">
    <property type="entry name" value="YbgI_SA1388"/>
    <property type="match status" value="1"/>
</dbReference>
<dbReference type="Gene3D" id="3.40.1390.30">
    <property type="entry name" value="NIF3 (NGG1p interacting factor 3)-like"/>
    <property type="match status" value="2"/>
</dbReference>
<dbReference type="InterPro" id="IPR002678">
    <property type="entry name" value="DUF34/NIF3"/>
</dbReference>
<evidence type="ECO:0000313" key="3">
    <source>
        <dbReference type="EMBL" id="VAW40284.1"/>
    </source>
</evidence>
<accession>A0A3B0W9B7</accession>
<dbReference type="SUPFAM" id="SSF102705">
    <property type="entry name" value="NIF3 (NGG1p interacting factor 3)-like"/>
    <property type="match status" value="1"/>
</dbReference>
<dbReference type="GO" id="GO:0005737">
    <property type="term" value="C:cytoplasm"/>
    <property type="evidence" value="ECO:0007669"/>
    <property type="project" value="TreeGrafter"/>
</dbReference>
<keyword evidence="2" id="KW-0479">Metal-binding</keyword>
<dbReference type="PANTHER" id="PTHR13799:SF14">
    <property type="entry name" value="GTP CYCLOHYDROLASE 1 TYPE 2 HOMOLOG"/>
    <property type="match status" value="1"/>
</dbReference>
<protein>
    <submittedName>
        <fullName evidence="3">GTP cyclohydrolase 1 type 2 homolog YbgI</fullName>
    </submittedName>
</protein>
<proteinExistence type="inferred from homology"/>
<dbReference type="GO" id="GO:0046872">
    <property type="term" value="F:metal ion binding"/>
    <property type="evidence" value="ECO:0007669"/>
    <property type="project" value="UniProtKB-KW"/>
</dbReference>
<keyword evidence="3" id="KW-0378">Hydrolase</keyword>
<sequence length="267" mass="28369">MPATVQDILNIIETLAPANLAEPWDNVGLMIGSPAGPVTSILLGLDPTAALLDEAGSLNADLAITHHPVIFHPLKSISLDQPDGRFIQQALIRKINVISCHTNLDSTVNGVSDTLAGQLGLGNVTVLAAGGTTDKTCGLGRIGDYSAPISAAEFVHRLKETCQPPWLLTAGPRPEKISRVAVCGGSCSEYAEIALRSGAQVFVTAEVKHNVARWAEQAGLWIIDAGHYATENPAMHQFARRLARAAKPLGHIDIHVTERQEAPLQLL</sequence>
<gene>
    <name evidence="3" type="ORF">MNBD_DELTA04-1801</name>
</gene>
<dbReference type="GO" id="GO:0016787">
    <property type="term" value="F:hydrolase activity"/>
    <property type="evidence" value="ECO:0007669"/>
    <property type="project" value="UniProtKB-KW"/>
</dbReference>
<dbReference type="EMBL" id="UOEY01000099">
    <property type="protein sequence ID" value="VAW40284.1"/>
    <property type="molecule type" value="Genomic_DNA"/>
</dbReference>
<evidence type="ECO:0000256" key="1">
    <source>
        <dbReference type="ARBA" id="ARBA00006964"/>
    </source>
</evidence>
<dbReference type="FunFam" id="3.40.1390.30:FF:000001">
    <property type="entry name" value="GTP cyclohydrolase 1 type 2"/>
    <property type="match status" value="1"/>
</dbReference>
<reference evidence="3" key="1">
    <citation type="submission" date="2018-06" db="EMBL/GenBank/DDBJ databases">
        <authorList>
            <person name="Zhirakovskaya E."/>
        </authorList>
    </citation>
    <scope>NUCLEOTIDE SEQUENCE</scope>
</reference>
<dbReference type="Pfam" id="PF01784">
    <property type="entry name" value="DUF34_NIF3"/>
    <property type="match status" value="1"/>
</dbReference>
<dbReference type="InterPro" id="IPR036069">
    <property type="entry name" value="DUF34/NIF3_sf"/>
</dbReference>